<dbReference type="EMBL" id="CM042016">
    <property type="protein sequence ID" value="KAI3698312.1"/>
    <property type="molecule type" value="Genomic_DNA"/>
</dbReference>
<evidence type="ECO:0000313" key="2">
    <source>
        <dbReference type="Proteomes" id="UP001055811"/>
    </source>
</evidence>
<sequence length="158" mass="17648">MRSTKIQIGVIKRGFKNEAVVKTERSKRWYANRRSKHTRFGVRLWRSCLPIECRGVAADAQQPENKGGAIAGEEGEKSQQPEEGGMRFGSVVLELQQRGRFRMKQAATSAALALTGDTTAQVSKRWVKTKALQNQHPADSHESLAKELGSELEEMDSH</sequence>
<keyword evidence="2" id="KW-1185">Reference proteome</keyword>
<evidence type="ECO:0000313" key="1">
    <source>
        <dbReference type="EMBL" id="KAI3698312.1"/>
    </source>
</evidence>
<accession>A0ACB8ZKG1</accession>
<reference evidence="2" key="1">
    <citation type="journal article" date="2022" name="Mol. Ecol. Resour.">
        <title>The genomes of chicory, endive, great burdock and yacon provide insights into Asteraceae palaeo-polyploidization history and plant inulin production.</title>
        <authorList>
            <person name="Fan W."/>
            <person name="Wang S."/>
            <person name="Wang H."/>
            <person name="Wang A."/>
            <person name="Jiang F."/>
            <person name="Liu H."/>
            <person name="Zhao H."/>
            <person name="Xu D."/>
            <person name="Zhang Y."/>
        </authorList>
    </citation>
    <scope>NUCLEOTIDE SEQUENCE [LARGE SCALE GENOMIC DNA]</scope>
    <source>
        <strain evidence="2">cv. Punajuju</strain>
    </source>
</reference>
<protein>
    <submittedName>
        <fullName evidence="1">Uncharacterized protein</fullName>
    </submittedName>
</protein>
<organism evidence="1 2">
    <name type="scientific">Cichorium intybus</name>
    <name type="common">Chicory</name>
    <dbReference type="NCBI Taxonomy" id="13427"/>
    <lineage>
        <taxon>Eukaryota</taxon>
        <taxon>Viridiplantae</taxon>
        <taxon>Streptophyta</taxon>
        <taxon>Embryophyta</taxon>
        <taxon>Tracheophyta</taxon>
        <taxon>Spermatophyta</taxon>
        <taxon>Magnoliopsida</taxon>
        <taxon>eudicotyledons</taxon>
        <taxon>Gunneridae</taxon>
        <taxon>Pentapetalae</taxon>
        <taxon>asterids</taxon>
        <taxon>campanulids</taxon>
        <taxon>Asterales</taxon>
        <taxon>Asteraceae</taxon>
        <taxon>Cichorioideae</taxon>
        <taxon>Cichorieae</taxon>
        <taxon>Cichoriinae</taxon>
        <taxon>Cichorium</taxon>
    </lineage>
</organism>
<proteinExistence type="predicted"/>
<name>A0ACB8ZKG1_CICIN</name>
<dbReference type="Proteomes" id="UP001055811">
    <property type="component" value="Linkage Group LG08"/>
</dbReference>
<reference evidence="1 2" key="2">
    <citation type="journal article" date="2022" name="Mol. Ecol. Resour.">
        <title>The genomes of chicory, endive, great burdock and yacon provide insights into Asteraceae paleo-polyploidization history and plant inulin production.</title>
        <authorList>
            <person name="Fan W."/>
            <person name="Wang S."/>
            <person name="Wang H."/>
            <person name="Wang A."/>
            <person name="Jiang F."/>
            <person name="Liu H."/>
            <person name="Zhao H."/>
            <person name="Xu D."/>
            <person name="Zhang Y."/>
        </authorList>
    </citation>
    <scope>NUCLEOTIDE SEQUENCE [LARGE SCALE GENOMIC DNA]</scope>
    <source>
        <strain evidence="2">cv. Punajuju</strain>
        <tissue evidence="1">Leaves</tissue>
    </source>
</reference>
<comment type="caution">
    <text evidence="1">The sequence shown here is derived from an EMBL/GenBank/DDBJ whole genome shotgun (WGS) entry which is preliminary data.</text>
</comment>
<gene>
    <name evidence="1" type="ORF">L2E82_41769</name>
</gene>